<dbReference type="Pfam" id="PF00582">
    <property type="entry name" value="Usp"/>
    <property type="match status" value="1"/>
</dbReference>
<dbReference type="AlphaFoldDB" id="A0AAW1GWD9"/>
<dbReference type="Gene3D" id="3.40.50.620">
    <property type="entry name" value="HUPs"/>
    <property type="match status" value="1"/>
</dbReference>
<proteinExistence type="predicted"/>
<dbReference type="InterPro" id="IPR014729">
    <property type="entry name" value="Rossmann-like_a/b/a_fold"/>
</dbReference>
<dbReference type="PANTHER" id="PTHR47867:SF1">
    <property type="entry name" value="ADENINE NUCLEOTIDE ALPHA HYDROLASES-LIKE SUPERFAMILY PROTEIN"/>
    <property type="match status" value="1"/>
</dbReference>
<dbReference type="EMBL" id="JBDFQZ010000013">
    <property type="protein sequence ID" value="KAK9668092.1"/>
    <property type="molecule type" value="Genomic_DNA"/>
</dbReference>
<dbReference type="InterPro" id="IPR006016">
    <property type="entry name" value="UspA"/>
</dbReference>
<accession>A0AAW1GWD9</accession>
<keyword evidence="3" id="KW-1185">Reference proteome</keyword>
<evidence type="ECO:0000259" key="1">
    <source>
        <dbReference type="Pfam" id="PF00582"/>
    </source>
</evidence>
<feature type="domain" description="UspA" evidence="1">
    <location>
        <begin position="18"/>
        <end position="193"/>
    </location>
</feature>
<name>A0AAW1GWD9_SAPOF</name>
<organism evidence="2 3">
    <name type="scientific">Saponaria officinalis</name>
    <name type="common">Common soapwort</name>
    <name type="synonym">Lychnis saponaria</name>
    <dbReference type="NCBI Taxonomy" id="3572"/>
    <lineage>
        <taxon>Eukaryota</taxon>
        <taxon>Viridiplantae</taxon>
        <taxon>Streptophyta</taxon>
        <taxon>Embryophyta</taxon>
        <taxon>Tracheophyta</taxon>
        <taxon>Spermatophyta</taxon>
        <taxon>Magnoliopsida</taxon>
        <taxon>eudicotyledons</taxon>
        <taxon>Gunneridae</taxon>
        <taxon>Pentapetalae</taxon>
        <taxon>Caryophyllales</taxon>
        <taxon>Caryophyllaceae</taxon>
        <taxon>Caryophylleae</taxon>
        <taxon>Saponaria</taxon>
    </lineage>
</organism>
<reference evidence="2" key="1">
    <citation type="submission" date="2024-03" db="EMBL/GenBank/DDBJ databases">
        <title>WGS assembly of Saponaria officinalis var. Norfolk2.</title>
        <authorList>
            <person name="Jenkins J."/>
            <person name="Shu S."/>
            <person name="Grimwood J."/>
            <person name="Barry K."/>
            <person name="Goodstein D."/>
            <person name="Schmutz J."/>
            <person name="Leebens-Mack J."/>
            <person name="Osbourn A."/>
        </authorList>
    </citation>
    <scope>NUCLEOTIDE SEQUENCE [LARGE SCALE GENOMIC DNA]</scope>
    <source>
        <strain evidence="2">JIC</strain>
    </source>
</reference>
<dbReference type="SUPFAM" id="SSF52402">
    <property type="entry name" value="Adenine nucleotide alpha hydrolases-like"/>
    <property type="match status" value="1"/>
</dbReference>
<dbReference type="Proteomes" id="UP001443914">
    <property type="component" value="Unassembled WGS sequence"/>
</dbReference>
<evidence type="ECO:0000313" key="3">
    <source>
        <dbReference type="Proteomes" id="UP001443914"/>
    </source>
</evidence>
<protein>
    <recommendedName>
        <fullName evidence="1">UspA domain-containing protein</fullName>
    </recommendedName>
</protein>
<dbReference type="PANTHER" id="PTHR47867">
    <property type="entry name" value="ADENINE NUCLEOTIDE ALPHA HYDROLASES-LIKE SUPERFAMILY PROTEIN"/>
    <property type="match status" value="1"/>
</dbReference>
<sequence>MAWTEQTPPISPKYAAKRRIMVVADPTRESAGALQYTLSHAMQDKDELVLVHVMNPNAKKPMTFRSLFRKNSDPNVDSATTLAAMVEGNVGGGDGRDPDFLEIMKRACEAAHSNSKVWIEKVEQGSMDKGVAIMYKCKLLCIDLLVVGQRRHLSAVLLGPRRSTSTSGLRGVTRTTDTAEFLIENSPCTCVAVQKKGQNAGYLLNSKTHRNFWLLA</sequence>
<evidence type="ECO:0000313" key="2">
    <source>
        <dbReference type="EMBL" id="KAK9668092.1"/>
    </source>
</evidence>
<comment type="caution">
    <text evidence="2">The sequence shown here is derived from an EMBL/GenBank/DDBJ whole genome shotgun (WGS) entry which is preliminary data.</text>
</comment>
<gene>
    <name evidence="2" type="ORF">RND81_13G034700</name>
</gene>